<proteinExistence type="predicted"/>
<evidence type="ECO:0000313" key="4">
    <source>
        <dbReference type="Proteomes" id="UP000254618"/>
    </source>
</evidence>
<evidence type="ECO:0000313" key="3">
    <source>
        <dbReference type="Proteomes" id="UP000190777"/>
    </source>
</evidence>
<reference evidence="1 3" key="1">
    <citation type="submission" date="2017-03" db="EMBL/GenBank/DDBJ databases">
        <title>Draft genome sequence of Moraxella equi CCUG 4950T type strain.</title>
        <authorList>
            <person name="Salva-Serra F."/>
            <person name="Engstrom-Jakobsson H."/>
            <person name="Thorell K."/>
            <person name="Jaen-Luchoro D."/>
            <person name="Gonzales-Siles L."/>
            <person name="Karlsson R."/>
            <person name="Yazdan S."/>
            <person name="Boulund F."/>
            <person name="Johnning A."/>
            <person name="Engstrand L."/>
            <person name="Kristiansson E."/>
            <person name="Moore E."/>
        </authorList>
    </citation>
    <scope>NUCLEOTIDE SEQUENCE [LARGE SCALE GENOMIC DNA]</scope>
    <source>
        <strain evidence="1 3">CCUG 4950</strain>
    </source>
</reference>
<sequence>MPKYQYDGEHHRVSIEGIALIKGMTVDLSDGDEAFLLNSGFGKAMLANGELVKVDETAPKPKAEPKPKTAESP</sequence>
<dbReference type="RefSeq" id="WP_079326186.1">
    <property type="nucleotide sequence ID" value="NZ_MXAP01000097.1"/>
</dbReference>
<organism evidence="2 4">
    <name type="scientific">Moraxella equi</name>
    <dbReference type="NCBI Taxonomy" id="60442"/>
    <lineage>
        <taxon>Bacteria</taxon>
        <taxon>Pseudomonadati</taxon>
        <taxon>Pseudomonadota</taxon>
        <taxon>Gammaproteobacteria</taxon>
        <taxon>Moraxellales</taxon>
        <taxon>Moraxellaceae</taxon>
        <taxon>Moraxella</taxon>
    </lineage>
</organism>
<gene>
    <name evidence="1" type="ORF">B5J93_09565</name>
    <name evidence="2" type="ORF">NCTC11012_00249</name>
</gene>
<dbReference type="Proteomes" id="UP000190777">
    <property type="component" value="Unassembled WGS sequence"/>
</dbReference>
<dbReference type="Proteomes" id="UP000254618">
    <property type="component" value="Unassembled WGS sequence"/>
</dbReference>
<protein>
    <submittedName>
        <fullName evidence="2">Uncharacterized protein</fullName>
    </submittedName>
</protein>
<reference evidence="2 4" key="2">
    <citation type="submission" date="2018-06" db="EMBL/GenBank/DDBJ databases">
        <authorList>
            <consortium name="Pathogen Informatics"/>
            <person name="Doyle S."/>
        </authorList>
    </citation>
    <scope>NUCLEOTIDE SEQUENCE [LARGE SCALE GENOMIC DNA]</scope>
    <source>
        <strain evidence="2 4">NCTC11012</strain>
    </source>
</reference>
<accession>A0A378QMA4</accession>
<evidence type="ECO:0000313" key="1">
    <source>
        <dbReference type="EMBL" id="OPH36296.1"/>
    </source>
</evidence>
<dbReference type="AlphaFoldDB" id="A0A378QMA4"/>
<keyword evidence="3" id="KW-1185">Reference proteome</keyword>
<dbReference type="EMBL" id="UGQF01000001">
    <property type="protein sequence ID" value="STZ02026.1"/>
    <property type="molecule type" value="Genomic_DNA"/>
</dbReference>
<evidence type="ECO:0000313" key="2">
    <source>
        <dbReference type="EMBL" id="STZ02026.1"/>
    </source>
</evidence>
<dbReference type="EMBL" id="MXAP01000097">
    <property type="protein sequence ID" value="OPH36296.1"/>
    <property type="molecule type" value="Genomic_DNA"/>
</dbReference>
<name>A0A378QMA4_9GAMM</name>